<dbReference type="InterPro" id="IPR034139">
    <property type="entry name" value="TOPRIM_OLD"/>
</dbReference>
<dbReference type="GO" id="GO:0004519">
    <property type="term" value="F:endonuclease activity"/>
    <property type="evidence" value="ECO:0007669"/>
    <property type="project" value="UniProtKB-KW"/>
</dbReference>
<reference evidence="3 4" key="1">
    <citation type="submission" date="2018-04" db="EMBL/GenBank/DDBJ databases">
        <title>Novel species isolated from glacier.</title>
        <authorList>
            <person name="Liu Q."/>
            <person name="Xin Y.-H."/>
        </authorList>
    </citation>
    <scope>NUCLEOTIDE SEQUENCE [LARGE SCALE GENOMIC DNA]</scope>
    <source>
        <strain evidence="3 4">GT1R17</strain>
    </source>
</reference>
<dbReference type="InterPro" id="IPR003395">
    <property type="entry name" value="RecF/RecN/SMC_N"/>
</dbReference>
<keyword evidence="3" id="KW-0540">Nuclease</keyword>
<accession>A0A2T5MBM4</accession>
<proteinExistence type="predicted"/>
<dbReference type="EMBL" id="QANS01000008">
    <property type="protein sequence ID" value="PTU29127.1"/>
    <property type="molecule type" value="Genomic_DNA"/>
</dbReference>
<dbReference type="Proteomes" id="UP000244248">
    <property type="component" value="Unassembled WGS sequence"/>
</dbReference>
<dbReference type="Pfam" id="PF02463">
    <property type="entry name" value="SMC_N"/>
    <property type="match status" value="1"/>
</dbReference>
<organism evidence="3 4">
    <name type="scientific">Stenotrophobium rhamnosiphilum</name>
    <dbReference type="NCBI Taxonomy" id="2029166"/>
    <lineage>
        <taxon>Bacteria</taxon>
        <taxon>Pseudomonadati</taxon>
        <taxon>Pseudomonadota</taxon>
        <taxon>Gammaproteobacteria</taxon>
        <taxon>Nevskiales</taxon>
        <taxon>Nevskiaceae</taxon>
        <taxon>Stenotrophobium</taxon>
    </lineage>
</organism>
<gene>
    <name evidence="3" type="ORF">CJD38_17415</name>
</gene>
<dbReference type="PANTHER" id="PTHR43581">
    <property type="entry name" value="ATP/GTP PHOSPHATASE"/>
    <property type="match status" value="1"/>
</dbReference>
<dbReference type="Pfam" id="PF20469">
    <property type="entry name" value="OLD-like_TOPRIM"/>
    <property type="match status" value="1"/>
</dbReference>
<feature type="domain" description="RecF/RecN/SMC N-terminal" evidence="1">
    <location>
        <begin position="3"/>
        <end position="334"/>
    </location>
</feature>
<keyword evidence="3" id="KW-0378">Hydrolase</keyword>
<keyword evidence="4" id="KW-1185">Reference proteome</keyword>
<feature type="domain" description="OLD protein-like TOPRIM" evidence="2">
    <location>
        <begin position="371"/>
        <end position="434"/>
    </location>
</feature>
<name>A0A2T5MBM4_9GAMM</name>
<dbReference type="PANTHER" id="PTHR43581:SF2">
    <property type="entry name" value="EXCINUCLEASE ATPASE SUBUNIT"/>
    <property type="match status" value="1"/>
</dbReference>
<dbReference type="RefSeq" id="WP_107941660.1">
    <property type="nucleotide sequence ID" value="NZ_QANS01000008.1"/>
</dbReference>
<dbReference type="SUPFAM" id="SSF52540">
    <property type="entry name" value="P-loop containing nucleoside triphosphate hydrolases"/>
    <property type="match status" value="1"/>
</dbReference>
<evidence type="ECO:0000313" key="3">
    <source>
        <dbReference type="EMBL" id="PTU29127.1"/>
    </source>
</evidence>
<keyword evidence="3" id="KW-0255">Endonuclease</keyword>
<dbReference type="CDD" id="cd01026">
    <property type="entry name" value="TOPRIM_OLD"/>
    <property type="match status" value="1"/>
</dbReference>
<evidence type="ECO:0000313" key="4">
    <source>
        <dbReference type="Proteomes" id="UP000244248"/>
    </source>
</evidence>
<comment type="caution">
    <text evidence="3">The sequence shown here is derived from an EMBL/GenBank/DDBJ whole genome shotgun (WGS) entry which is preliminary data.</text>
</comment>
<sequence>MHIAKLIIKNFKCFHGNFVLEFNKGVNVVVGDNDSGKSTILEAINLALSGVFHGRFLRNDLSEHVFNRNVVETYIADPTSGPPELLIEIYFGGDGIAEYKGNGNSLRDQDAAGIKFSARFDEQYRGVYSEFVKSGVTGLPIEYYEIVVESFARKPLTIRGISLSAAFIDSAGARNQNGSDAYVSRIVRDFLDDKERVALAKVHREMADDFRRNDEVGEVNKKINKANDLLAGREISLAIDLAARSAWESNLITCIDQIPFHFIGKGEQSLAKIAIALSHKKAQNANVLLVEEPENHLSHSRLNQLIDMMSSTNVDKQIIMTTHSSFVANKANLSNLIMLHNGRTARLSELDPDTASFFQKLAGYDTLRLLLCKSAILVEGDSDELIVQKAYQNKHGKLPIAVGVDVISVGTSFLRFLAIAEKLKKTVVVVTDNDGDVAALKKKYENYLGANEKKHIRICFEETVDDRRELDGEGFNFNTLEPRMLSVNGCVLMGEILGTKFNEEAKLLKYMRANKTDCALKIFNSLLAANFPAYITSAIDQ</sequence>
<dbReference type="AlphaFoldDB" id="A0A2T5MBM4"/>
<dbReference type="InterPro" id="IPR051396">
    <property type="entry name" value="Bact_Antivir_Def_Nuclease"/>
</dbReference>
<dbReference type="OrthoDB" id="3322489at2"/>
<evidence type="ECO:0000259" key="1">
    <source>
        <dbReference type="Pfam" id="PF02463"/>
    </source>
</evidence>
<protein>
    <submittedName>
        <fullName evidence="3">ATP-dependent endonuclease</fullName>
    </submittedName>
</protein>
<evidence type="ECO:0000259" key="2">
    <source>
        <dbReference type="Pfam" id="PF20469"/>
    </source>
</evidence>
<dbReference type="Gene3D" id="3.40.50.300">
    <property type="entry name" value="P-loop containing nucleotide triphosphate hydrolases"/>
    <property type="match status" value="1"/>
</dbReference>
<dbReference type="InterPro" id="IPR027417">
    <property type="entry name" value="P-loop_NTPase"/>
</dbReference>